<evidence type="ECO:0000256" key="5">
    <source>
        <dbReference type="ARBA" id="ARBA00023014"/>
    </source>
</evidence>
<evidence type="ECO:0000313" key="9">
    <source>
        <dbReference type="Proteomes" id="UP000253094"/>
    </source>
</evidence>
<dbReference type="Proteomes" id="UP000253094">
    <property type="component" value="Unassembled WGS sequence"/>
</dbReference>
<dbReference type="PROSITE" id="PS51918">
    <property type="entry name" value="RADICAL_SAM"/>
    <property type="match status" value="1"/>
</dbReference>
<dbReference type="EMBL" id="QOIL01000021">
    <property type="protein sequence ID" value="RCG25865.1"/>
    <property type="molecule type" value="Genomic_DNA"/>
</dbReference>
<dbReference type="InterPro" id="IPR013785">
    <property type="entry name" value="Aldolase_TIM"/>
</dbReference>
<dbReference type="SFLD" id="SFLDS00029">
    <property type="entry name" value="Radical_SAM"/>
    <property type="match status" value="1"/>
</dbReference>
<name>A0A367F821_9ACTN</name>
<keyword evidence="9" id="KW-1185">Reference proteome</keyword>
<dbReference type="Pfam" id="PF04055">
    <property type="entry name" value="Radical_SAM"/>
    <property type="match status" value="1"/>
</dbReference>
<dbReference type="SFLD" id="SFLDG01067">
    <property type="entry name" value="SPASM/twitch_domain_containing"/>
    <property type="match status" value="1"/>
</dbReference>
<dbReference type="InterPro" id="IPR023885">
    <property type="entry name" value="4Fe4S-binding_SPASM_dom"/>
</dbReference>
<keyword evidence="2" id="KW-0949">S-adenosyl-L-methionine</keyword>
<dbReference type="PANTHER" id="PTHR43273">
    <property type="entry name" value="ANAEROBIC SULFATASE-MATURATING ENZYME HOMOLOG ASLB-RELATED"/>
    <property type="match status" value="1"/>
</dbReference>
<evidence type="ECO:0000313" key="8">
    <source>
        <dbReference type="EMBL" id="RCG25865.1"/>
    </source>
</evidence>
<accession>A0A367F821</accession>
<dbReference type="SUPFAM" id="SSF102114">
    <property type="entry name" value="Radical SAM enzymes"/>
    <property type="match status" value="1"/>
</dbReference>
<dbReference type="InterPro" id="IPR058240">
    <property type="entry name" value="rSAM_sf"/>
</dbReference>
<dbReference type="AlphaFoldDB" id="A0A367F821"/>
<dbReference type="OrthoDB" id="9782387at2"/>
<evidence type="ECO:0000259" key="7">
    <source>
        <dbReference type="PROSITE" id="PS51918"/>
    </source>
</evidence>
<dbReference type="InterPro" id="IPR023867">
    <property type="entry name" value="Sulphatase_maturase_rSAM"/>
</dbReference>
<organism evidence="8 9">
    <name type="scientific">Sphaerisporangium album</name>
    <dbReference type="NCBI Taxonomy" id="509200"/>
    <lineage>
        <taxon>Bacteria</taxon>
        <taxon>Bacillati</taxon>
        <taxon>Actinomycetota</taxon>
        <taxon>Actinomycetes</taxon>
        <taxon>Streptosporangiales</taxon>
        <taxon>Streptosporangiaceae</taxon>
        <taxon>Sphaerisporangium</taxon>
    </lineage>
</organism>
<comment type="similarity">
    <text evidence="6">Belongs to the radical SAM superfamily. Anaerobic sulfatase-maturating enzyme family.</text>
</comment>
<dbReference type="PANTHER" id="PTHR43273:SF3">
    <property type="entry name" value="ANAEROBIC SULFATASE-MATURATING ENZYME HOMOLOG ASLB-RELATED"/>
    <property type="match status" value="1"/>
</dbReference>
<dbReference type="CDD" id="cd01335">
    <property type="entry name" value="Radical_SAM"/>
    <property type="match status" value="1"/>
</dbReference>
<keyword evidence="5" id="KW-0411">Iron-sulfur</keyword>
<feature type="domain" description="Radical SAM core" evidence="7">
    <location>
        <begin position="100"/>
        <end position="333"/>
    </location>
</feature>
<keyword evidence="4" id="KW-0408">Iron</keyword>
<dbReference type="InterPro" id="IPR007197">
    <property type="entry name" value="rSAM"/>
</dbReference>
<keyword evidence="3" id="KW-0479">Metal-binding</keyword>
<dbReference type="GO" id="GO:0046872">
    <property type="term" value="F:metal ion binding"/>
    <property type="evidence" value="ECO:0007669"/>
    <property type="project" value="UniProtKB-KW"/>
</dbReference>
<evidence type="ECO:0000256" key="4">
    <source>
        <dbReference type="ARBA" id="ARBA00023004"/>
    </source>
</evidence>
<dbReference type="GO" id="GO:0051536">
    <property type="term" value="F:iron-sulfur cluster binding"/>
    <property type="evidence" value="ECO:0007669"/>
    <property type="project" value="UniProtKB-KW"/>
</dbReference>
<evidence type="ECO:0000256" key="3">
    <source>
        <dbReference type="ARBA" id="ARBA00022723"/>
    </source>
</evidence>
<comment type="caution">
    <text evidence="8">The sequence shown here is derived from an EMBL/GenBank/DDBJ whole genome shotgun (WGS) entry which is preliminary data.</text>
</comment>
<evidence type="ECO:0000256" key="6">
    <source>
        <dbReference type="ARBA" id="ARBA00023601"/>
    </source>
</evidence>
<dbReference type="RefSeq" id="WP_114032353.1">
    <property type="nucleotide sequence ID" value="NZ_QOIL01000021.1"/>
</dbReference>
<dbReference type="NCBIfam" id="TIGR04085">
    <property type="entry name" value="rSAM_more_4Fe4S"/>
    <property type="match status" value="1"/>
</dbReference>
<dbReference type="Gene3D" id="3.20.20.70">
    <property type="entry name" value="Aldolase class I"/>
    <property type="match status" value="1"/>
</dbReference>
<dbReference type="GO" id="GO:0016491">
    <property type="term" value="F:oxidoreductase activity"/>
    <property type="evidence" value="ECO:0007669"/>
    <property type="project" value="InterPro"/>
</dbReference>
<evidence type="ECO:0000256" key="2">
    <source>
        <dbReference type="ARBA" id="ARBA00022691"/>
    </source>
</evidence>
<sequence>MLVSPNTVTFSVALPEGTLDPAYLDESGKVSVLANAVSGSMDIVTPAEVAALERLRAGDAVGVDGELLTGLLERGYVCTDAAEEEHRYRSIVDGYFEAIQQAPFQFMFIPSYVCNLACPYCFEGELTTKSPRMDEEMIEAAFDAIPMIQDLHENSGPPYITLFGGEPLLDTAYQRGAVEQILRGSYDRGYPVTAITNGVALDTYVPMLLRYGCEEVQVSLDGTPEIHDSRRVFRNGKPTFELIERGIDVAAEAGLRVLIRVLVDEHSVESMPRFAEFAQAKGWIDHPKIRLFNGFTKATTFLYVTPDHPEEKRRRMVRGDVKPGLQDAFFQMLKANPLVDRMLRPDPARIRAAVLEGDRVRPNLQGCSAGTSVVAFDPNGRVYGCPETVGRPQHSCGTFFPEFRYAGGYRDPWRHRHVDTVPMCRECNVKLFCGGGGCPIKAWAASGGDFNTCFCPKVSSIRTRVETELSYLLPMALRQRRDQVTRSEGEEGTWEQMTRVGSFPWMS</sequence>
<proteinExistence type="inferred from homology"/>
<comment type="cofactor">
    <cofactor evidence="1">
        <name>[4Fe-4S] cluster</name>
        <dbReference type="ChEBI" id="CHEBI:49883"/>
    </cofactor>
</comment>
<protein>
    <submittedName>
        <fullName evidence="8">Radical SAM protein</fullName>
    </submittedName>
</protein>
<evidence type="ECO:0000256" key="1">
    <source>
        <dbReference type="ARBA" id="ARBA00001966"/>
    </source>
</evidence>
<gene>
    <name evidence="8" type="ORF">DQ384_30565</name>
</gene>
<reference evidence="8 9" key="1">
    <citation type="submission" date="2018-06" db="EMBL/GenBank/DDBJ databases">
        <title>Sphaerisporangium craniellae sp. nov., isolated from a marine sponge in the South China Sea.</title>
        <authorList>
            <person name="Li L."/>
        </authorList>
    </citation>
    <scope>NUCLEOTIDE SEQUENCE [LARGE SCALE GENOMIC DNA]</scope>
    <source>
        <strain evidence="8 9">CCTCC AA 208026</strain>
    </source>
</reference>